<dbReference type="Gene3D" id="2.60.120.620">
    <property type="entry name" value="q2cbj1_9rhob like domain"/>
    <property type="match status" value="1"/>
</dbReference>
<protein>
    <recommendedName>
        <fullName evidence="3">Phytanoyl-CoA dioxygenase</fullName>
    </recommendedName>
</protein>
<keyword evidence="2" id="KW-1185">Reference proteome</keyword>
<gene>
    <name evidence="1" type="ORF">BG53_05540</name>
</gene>
<dbReference type="EMBL" id="JFHU01000181">
    <property type="protein sequence ID" value="EXX86719.1"/>
    <property type="molecule type" value="Genomic_DNA"/>
</dbReference>
<name>A0A9W5S045_9BACL</name>
<dbReference type="Proteomes" id="UP000053750">
    <property type="component" value="Unassembled WGS sequence"/>
</dbReference>
<sequence length="150" mass="16736">MFIKLSDRERETGLLEQENVLIAAEQVRKNGYIVLEQVLGDGQIKELREAFVPLLEQFTARKGFNSGTNRAQMFLPYIEPFCAEHIMANPMALSIIDQLIGSDCRCVYFASDTAGPGPEARISIRTVRAIPTFGAIWCGPRNTCIPKRSS</sequence>
<dbReference type="AlphaFoldDB" id="A0A9W5S045"/>
<reference evidence="1 2" key="1">
    <citation type="submission" date="2014-02" db="EMBL/GenBank/DDBJ databases">
        <title>Genome sequence of Paenibacillus darwinianus reveals adaptive mechanisms for survival in Antarctic soils.</title>
        <authorList>
            <person name="Dsouza M."/>
            <person name="Taylor M.W."/>
            <person name="Turner S.J."/>
            <person name="Aislabie J."/>
        </authorList>
    </citation>
    <scope>NUCLEOTIDE SEQUENCE [LARGE SCALE GENOMIC DNA]</scope>
    <source>
        <strain evidence="1 2">CE1</strain>
    </source>
</reference>
<evidence type="ECO:0000313" key="2">
    <source>
        <dbReference type="Proteomes" id="UP000053750"/>
    </source>
</evidence>
<dbReference type="SUPFAM" id="SSF51197">
    <property type="entry name" value="Clavaminate synthase-like"/>
    <property type="match status" value="1"/>
</dbReference>
<accession>A0A9W5S045</accession>
<organism evidence="1 2">
    <name type="scientific">Paenibacillus darwinianus</name>
    <dbReference type="NCBI Taxonomy" id="1380763"/>
    <lineage>
        <taxon>Bacteria</taxon>
        <taxon>Bacillati</taxon>
        <taxon>Bacillota</taxon>
        <taxon>Bacilli</taxon>
        <taxon>Bacillales</taxon>
        <taxon>Paenibacillaceae</taxon>
        <taxon>Paenibacillus</taxon>
    </lineage>
</organism>
<dbReference type="RefSeq" id="WP_036583838.1">
    <property type="nucleotide sequence ID" value="NZ_KK082153.1"/>
</dbReference>
<comment type="caution">
    <text evidence="1">The sequence shown here is derived from an EMBL/GenBank/DDBJ whole genome shotgun (WGS) entry which is preliminary data.</text>
</comment>
<evidence type="ECO:0000313" key="1">
    <source>
        <dbReference type="EMBL" id="EXX86719.1"/>
    </source>
</evidence>
<evidence type="ECO:0008006" key="3">
    <source>
        <dbReference type="Google" id="ProtNLM"/>
    </source>
</evidence>
<proteinExistence type="predicted"/>